<keyword evidence="6" id="KW-1185">Reference proteome</keyword>
<gene>
    <name evidence="5" type="ORF">SBRCBS47491_004988</name>
</gene>
<dbReference type="EMBL" id="CAWUHC010000040">
    <property type="protein sequence ID" value="CAK7222805.1"/>
    <property type="molecule type" value="Genomic_DNA"/>
</dbReference>
<evidence type="ECO:0000313" key="6">
    <source>
        <dbReference type="Proteomes" id="UP001642406"/>
    </source>
</evidence>
<feature type="region of interest" description="Disordered" evidence="2">
    <location>
        <begin position="353"/>
        <end position="376"/>
    </location>
</feature>
<proteinExistence type="predicted"/>
<feature type="region of interest" description="Disordered" evidence="2">
    <location>
        <begin position="511"/>
        <end position="535"/>
    </location>
</feature>
<feature type="compositionally biased region" description="Polar residues" evidence="2">
    <location>
        <begin position="648"/>
        <end position="665"/>
    </location>
</feature>
<accession>A0ABP0BT22</accession>
<name>A0ABP0BT22_9PEZI</name>
<feature type="region of interest" description="Disordered" evidence="2">
    <location>
        <begin position="844"/>
        <end position="913"/>
    </location>
</feature>
<evidence type="ECO:0000256" key="2">
    <source>
        <dbReference type="SAM" id="MobiDB-lite"/>
    </source>
</evidence>
<feature type="domain" description="Up-regulated during septation protein 1" evidence="3">
    <location>
        <begin position="71"/>
        <end position="195"/>
    </location>
</feature>
<feature type="region of interest" description="Disordered" evidence="2">
    <location>
        <begin position="645"/>
        <end position="665"/>
    </location>
</feature>
<evidence type="ECO:0000259" key="3">
    <source>
        <dbReference type="Pfam" id="PF15456"/>
    </source>
</evidence>
<feature type="coiled-coil region" evidence="1">
    <location>
        <begin position="86"/>
        <end position="113"/>
    </location>
</feature>
<feature type="compositionally biased region" description="Acidic residues" evidence="2">
    <location>
        <begin position="524"/>
        <end position="533"/>
    </location>
</feature>
<evidence type="ECO:0000313" key="5">
    <source>
        <dbReference type="EMBL" id="CAK7222805.1"/>
    </source>
</evidence>
<organism evidence="5 6">
    <name type="scientific">Sporothrix bragantina</name>
    <dbReference type="NCBI Taxonomy" id="671064"/>
    <lineage>
        <taxon>Eukaryota</taxon>
        <taxon>Fungi</taxon>
        <taxon>Dikarya</taxon>
        <taxon>Ascomycota</taxon>
        <taxon>Pezizomycotina</taxon>
        <taxon>Sordariomycetes</taxon>
        <taxon>Sordariomycetidae</taxon>
        <taxon>Ophiostomatales</taxon>
        <taxon>Ophiostomataceae</taxon>
        <taxon>Sporothrix</taxon>
    </lineage>
</organism>
<comment type="caution">
    <text evidence="5">The sequence shown here is derived from an EMBL/GenBank/DDBJ whole genome shotgun (WGS) entry which is preliminary data.</text>
</comment>
<protein>
    <recommendedName>
        <fullName evidence="7">Involucrin repeat protein</fullName>
    </recommendedName>
</protein>
<dbReference type="PANTHER" id="PTHR23159:SF31">
    <property type="entry name" value="CENTROSOME-ASSOCIATED PROTEIN CEP250 ISOFORM X1"/>
    <property type="match status" value="1"/>
</dbReference>
<dbReference type="InterPro" id="IPR056703">
    <property type="entry name" value="DUF7801"/>
</dbReference>
<dbReference type="Pfam" id="PF25078">
    <property type="entry name" value="DUF7801"/>
    <property type="match status" value="1"/>
</dbReference>
<feature type="coiled-coil region" evidence="1">
    <location>
        <begin position="277"/>
        <end position="350"/>
    </location>
</feature>
<feature type="compositionally biased region" description="Low complexity" evidence="2">
    <location>
        <begin position="365"/>
        <end position="376"/>
    </location>
</feature>
<sequence>MNGLRAKNAFGLGPGGPAPFQDVVPTGRAMANGYRQEIINGFEAERPRYNPSNADRPQSSPLVDLKDPIQVHLLTETALSDSREWVILSQEEVDDLKKQCQSLTQRIEQTQANLAIQSKYRDAAISMAKLYSPGKRGSAVSDRSNSDGMREADEERLACERRCEELATELFTLEKRLMGPQRRLFQHTAGILQLTHRAASRNKVANGPQMNGLPTNGIPGSPESMYTYSNGRESMELVSSGDGMFDDRSLYLPIDQPYDPANRGVKNTIEIPQKSPIRKETKELREESDRLRDVNTRLQQECDQLRAASDSLGLELAALQRESGERMQSMTDAERQIEDLNGRLREIIVRFNPKKNGGYDGPPASSNGGNDSGDGLSVQIQYLSEGLGVAQQEQQINAAEAARQSDLGAALTQFESRMSAVNDQLERILSASATPLSPIPSVSGVGSGMGLNNQLSWLEDVLPTIETEVGRAAEVASASATSQQAAQQVETILMGLWDIIQSGFADLQRKREERKASRAQMGLADDEDGDMSGDESPISLDETYSLQAFSAKVQWLYSQTTKLREHKSVLKRQIKQQRELNNKSDAEKDQELQDKVAELQTAAAALQNKTVELQQTQRAAEEAQEQLARTLLDLNEAQETIAQKDNEVAQASRSAEQMRSEGTNKLSALESQSSQLQAAVAKAEADVASLSAQLKEATDARDAAAANAEQAAKDVQARDSELEQLNAMVVELKTEATIAKAELEGAYGSRTQRAKDVAALAKSAENEELQAQLDRMKRELASTLKEYEDLTKDTIAAEREKLDLEGQLDDALAAKASLEADARATREKLEATVASLKEELDAEKLKVSPTSGGGTSRAGASMLSEQFRATMKEERKKFQEELRSEQAQRRKLEEEVRTLKRAAGPGKSPLSPR</sequence>
<evidence type="ECO:0008006" key="7">
    <source>
        <dbReference type="Google" id="ProtNLM"/>
    </source>
</evidence>
<dbReference type="Proteomes" id="UP001642406">
    <property type="component" value="Unassembled WGS sequence"/>
</dbReference>
<dbReference type="Pfam" id="PF15456">
    <property type="entry name" value="Uds1"/>
    <property type="match status" value="1"/>
</dbReference>
<keyword evidence="1" id="KW-0175">Coiled coil</keyword>
<evidence type="ECO:0000259" key="4">
    <source>
        <dbReference type="Pfam" id="PF25078"/>
    </source>
</evidence>
<dbReference type="InterPro" id="IPR029191">
    <property type="entry name" value="Uds1"/>
</dbReference>
<reference evidence="5 6" key="1">
    <citation type="submission" date="2024-01" db="EMBL/GenBank/DDBJ databases">
        <authorList>
            <person name="Allen C."/>
            <person name="Tagirdzhanova G."/>
        </authorList>
    </citation>
    <scope>NUCLEOTIDE SEQUENCE [LARGE SCALE GENOMIC DNA]</scope>
</reference>
<feature type="domain" description="DUF7801" evidence="4">
    <location>
        <begin position="708"/>
        <end position="770"/>
    </location>
</feature>
<dbReference type="PANTHER" id="PTHR23159">
    <property type="entry name" value="CENTROSOMAL PROTEIN 2"/>
    <property type="match status" value="1"/>
</dbReference>
<evidence type="ECO:0000256" key="1">
    <source>
        <dbReference type="SAM" id="Coils"/>
    </source>
</evidence>
<feature type="compositionally biased region" description="Basic and acidic residues" evidence="2">
    <location>
        <begin position="870"/>
        <end position="898"/>
    </location>
</feature>